<gene>
    <name evidence="2" type="ORF">GCM10023340_04640</name>
</gene>
<dbReference type="Gene3D" id="3.40.960.10">
    <property type="entry name" value="VSR Endonuclease"/>
    <property type="match status" value="1"/>
</dbReference>
<reference evidence="3" key="1">
    <citation type="journal article" date="2019" name="Int. J. Syst. Evol. Microbiol.">
        <title>The Global Catalogue of Microorganisms (GCM) 10K type strain sequencing project: providing services to taxonomists for standard genome sequencing and annotation.</title>
        <authorList>
            <consortium name="The Broad Institute Genomics Platform"/>
            <consortium name="The Broad Institute Genome Sequencing Center for Infectious Disease"/>
            <person name="Wu L."/>
            <person name="Ma J."/>
        </authorList>
    </citation>
    <scope>NUCLEOTIDE SEQUENCE [LARGE SCALE GENOMIC DNA]</scope>
    <source>
        <strain evidence="3">JCM 18459</strain>
    </source>
</reference>
<evidence type="ECO:0000313" key="2">
    <source>
        <dbReference type="EMBL" id="GAA5141969.1"/>
    </source>
</evidence>
<keyword evidence="3" id="KW-1185">Reference proteome</keyword>
<dbReference type="EMBL" id="BAABKG010000001">
    <property type="protein sequence ID" value="GAA5141969.1"/>
    <property type="molecule type" value="Genomic_DNA"/>
</dbReference>
<dbReference type="InterPro" id="IPR007569">
    <property type="entry name" value="DUF559"/>
</dbReference>
<protein>
    <recommendedName>
        <fullName evidence="1">DUF559 domain-containing protein</fullName>
    </recommendedName>
</protein>
<dbReference type="Pfam" id="PF04480">
    <property type="entry name" value="DUF559"/>
    <property type="match status" value="1"/>
</dbReference>
<name>A0ABP9P861_9ACTN</name>
<dbReference type="Proteomes" id="UP001500221">
    <property type="component" value="Unassembled WGS sequence"/>
</dbReference>
<feature type="domain" description="DUF559" evidence="1">
    <location>
        <begin position="228"/>
        <end position="290"/>
    </location>
</feature>
<comment type="caution">
    <text evidence="2">The sequence shown here is derived from an EMBL/GenBank/DDBJ whole genome shotgun (WGS) entry which is preliminary data.</text>
</comment>
<dbReference type="RefSeq" id="WP_345454132.1">
    <property type="nucleotide sequence ID" value="NZ_BAABKG010000001.1"/>
</dbReference>
<dbReference type="SUPFAM" id="SSF52980">
    <property type="entry name" value="Restriction endonuclease-like"/>
    <property type="match status" value="1"/>
</dbReference>
<evidence type="ECO:0000313" key="3">
    <source>
        <dbReference type="Proteomes" id="UP001500221"/>
    </source>
</evidence>
<evidence type="ECO:0000259" key="1">
    <source>
        <dbReference type="Pfam" id="PF04480"/>
    </source>
</evidence>
<dbReference type="InterPro" id="IPR011335">
    <property type="entry name" value="Restrct_endonuc-II-like"/>
</dbReference>
<proteinExistence type="predicted"/>
<organism evidence="2 3">
    <name type="scientific">Nocardioides marinquilinus</name>
    <dbReference type="NCBI Taxonomy" id="1210400"/>
    <lineage>
        <taxon>Bacteria</taxon>
        <taxon>Bacillati</taxon>
        <taxon>Actinomycetota</taxon>
        <taxon>Actinomycetes</taxon>
        <taxon>Propionibacteriales</taxon>
        <taxon>Nocardioidaceae</taxon>
        <taxon>Nocardioides</taxon>
    </lineage>
</organism>
<sequence>MTPDLSLAPSAVHPHLSGPFTRRELIAAGGTAATLRRGDYRQVLPRVWMHTSALDDLALVRAALHIHPADAVASHMSAALVLGLPVPDQPFAHVTVFRHRDRRFRREIKPHVTERRRRVIRRRGLRVTDPVATFIDCAGWLSLVDMVILGDALAKRYDIDPARLVQMCEASTDYYRGRALAAALLVRTGVDTPMETRLRLLIVLAGLPEPVINHRVYWDDGTLKRRFDLYYPEVKVIVEYDGRQHAEDTAQWRGDLERREELDDDGYRILVVTATGVFREPAHTLHRIRRLLIARGMEGVAELDDEWRHHFAA</sequence>
<accession>A0ABP9P861</accession>